<dbReference type="PANTHER" id="PTHR33515:SF1">
    <property type="entry name" value="RIBOSOME-BINDING FACTOR A, CHLOROPLASTIC-RELATED"/>
    <property type="match status" value="1"/>
</dbReference>
<comment type="similarity">
    <text evidence="2">Belongs to the RbfA family.</text>
</comment>
<evidence type="ECO:0000256" key="1">
    <source>
        <dbReference type="ARBA" id="ARBA00022517"/>
    </source>
</evidence>
<gene>
    <name evidence="2 3" type="primary">rbfA</name>
    <name evidence="3" type="ORF">M1R53_04930</name>
</gene>
<dbReference type="InterPro" id="IPR023799">
    <property type="entry name" value="RbfA_dom_sf"/>
</dbReference>
<name>A0A9E7IWN9_9FIRM</name>
<dbReference type="Proteomes" id="UP000831151">
    <property type="component" value="Chromosome"/>
</dbReference>
<dbReference type="KEGG" id="fms:M1R53_04930"/>
<dbReference type="Pfam" id="PF02033">
    <property type="entry name" value="RBFA"/>
    <property type="match status" value="1"/>
</dbReference>
<comment type="subunit">
    <text evidence="2">Monomer. Binds 30S ribosomal subunits, but not 50S ribosomal subunits or 70S ribosomes.</text>
</comment>
<comment type="subcellular location">
    <subcellularLocation>
        <location evidence="2">Cytoplasm</location>
    </subcellularLocation>
</comment>
<dbReference type="InterPro" id="IPR020053">
    <property type="entry name" value="Ribosome-bd_factorA_CS"/>
</dbReference>
<sequence>MDKRRLYRVQSEIQRIISELLIEGLKDPRIDQMTSVSKVELSNDTSVATIYFSIYGSQKTKEDTLSALENAKGYIRSRLAKVLEIRQVPELRFKIDESVEYSIEIQKILNKLNLESEEKSNEEQKEDEE</sequence>
<dbReference type="GO" id="GO:0030490">
    <property type="term" value="P:maturation of SSU-rRNA"/>
    <property type="evidence" value="ECO:0007669"/>
    <property type="project" value="UniProtKB-UniRule"/>
</dbReference>
<dbReference type="RefSeq" id="WP_070598922.1">
    <property type="nucleotide sequence ID" value="NZ_CP096649.1"/>
</dbReference>
<dbReference type="AlphaFoldDB" id="A0A9E7IWN9"/>
<keyword evidence="4" id="KW-1185">Reference proteome</keyword>
<dbReference type="InterPro" id="IPR000238">
    <property type="entry name" value="RbfA"/>
</dbReference>
<evidence type="ECO:0000313" key="4">
    <source>
        <dbReference type="Proteomes" id="UP000831151"/>
    </source>
</evidence>
<organism evidence="3 4">
    <name type="scientific">Fenollaria massiliensis</name>
    <dbReference type="NCBI Taxonomy" id="938288"/>
    <lineage>
        <taxon>Bacteria</taxon>
        <taxon>Bacillati</taxon>
        <taxon>Bacillota</taxon>
        <taxon>Clostridia</taxon>
        <taxon>Eubacteriales</taxon>
        <taxon>Fenollaria</taxon>
    </lineage>
</organism>
<accession>A0A9E7IWN9</accession>
<evidence type="ECO:0000313" key="3">
    <source>
        <dbReference type="EMBL" id="UQK58586.1"/>
    </source>
</evidence>
<dbReference type="GO" id="GO:0005829">
    <property type="term" value="C:cytosol"/>
    <property type="evidence" value="ECO:0007669"/>
    <property type="project" value="TreeGrafter"/>
</dbReference>
<reference evidence="3" key="1">
    <citation type="submission" date="2022-04" db="EMBL/GenBank/DDBJ databases">
        <title>Complete genome sequences of Ezakiella coagulans and Fenollaria massiliensis.</title>
        <authorList>
            <person name="France M.T."/>
            <person name="Clifford J."/>
            <person name="Narina S."/>
            <person name="Rutt L."/>
            <person name="Ravel J."/>
        </authorList>
    </citation>
    <scope>NUCLEOTIDE SEQUENCE</scope>
    <source>
        <strain evidence="3">C0061C2</strain>
    </source>
</reference>
<keyword evidence="2" id="KW-0963">Cytoplasm</keyword>
<dbReference type="Gene3D" id="3.30.300.20">
    <property type="match status" value="1"/>
</dbReference>
<dbReference type="NCBIfam" id="TIGR00082">
    <property type="entry name" value="rbfA"/>
    <property type="match status" value="1"/>
</dbReference>
<evidence type="ECO:0000256" key="2">
    <source>
        <dbReference type="HAMAP-Rule" id="MF_00003"/>
    </source>
</evidence>
<comment type="function">
    <text evidence="2">One of several proteins that assist in the late maturation steps of the functional core of the 30S ribosomal subunit. Associates with free 30S ribosomal subunits (but not with 30S subunits that are part of 70S ribosomes or polysomes). Required for efficient processing of 16S rRNA. May interact with the 5'-terminal helix region of 16S rRNA.</text>
</comment>
<dbReference type="EMBL" id="CP096649">
    <property type="protein sequence ID" value="UQK58586.1"/>
    <property type="molecule type" value="Genomic_DNA"/>
</dbReference>
<dbReference type="SUPFAM" id="SSF89919">
    <property type="entry name" value="Ribosome-binding factor A, RbfA"/>
    <property type="match status" value="1"/>
</dbReference>
<dbReference type="PANTHER" id="PTHR33515">
    <property type="entry name" value="RIBOSOME-BINDING FACTOR A, CHLOROPLASTIC-RELATED"/>
    <property type="match status" value="1"/>
</dbReference>
<dbReference type="InterPro" id="IPR015946">
    <property type="entry name" value="KH_dom-like_a/b"/>
</dbReference>
<dbReference type="GO" id="GO:0043024">
    <property type="term" value="F:ribosomal small subunit binding"/>
    <property type="evidence" value="ECO:0007669"/>
    <property type="project" value="TreeGrafter"/>
</dbReference>
<dbReference type="PROSITE" id="PS01319">
    <property type="entry name" value="RBFA"/>
    <property type="match status" value="1"/>
</dbReference>
<dbReference type="HAMAP" id="MF_00003">
    <property type="entry name" value="RbfA"/>
    <property type="match status" value="1"/>
</dbReference>
<protein>
    <recommendedName>
        <fullName evidence="2">Ribosome-binding factor A</fullName>
    </recommendedName>
</protein>
<keyword evidence="1 2" id="KW-0690">Ribosome biogenesis</keyword>
<proteinExistence type="inferred from homology"/>